<dbReference type="GO" id="GO:0005829">
    <property type="term" value="C:cytosol"/>
    <property type="evidence" value="ECO:0007669"/>
    <property type="project" value="TreeGrafter"/>
</dbReference>
<dbReference type="InterPro" id="IPR036126">
    <property type="entry name" value="TBCA_sf"/>
</dbReference>
<proteinExistence type="inferred from homology"/>
<keyword evidence="6" id="KW-0493">Microtubule</keyword>
<evidence type="ECO:0000256" key="2">
    <source>
        <dbReference type="ARBA" id="ARBA00006806"/>
    </source>
</evidence>
<dbReference type="Proteomes" id="UP000472272">
    <property type="component" value="Chromosome 5"/>
</dbReference>
<evidence type="ECO:0000256" key="7">
    <source>
        <dbReference type="SAM" id="MobiDB-lite"/>
    </source>
</evidence>
<keyword evidence="4 6" id="KW-0143">Chaperone</keyword>
<organism evidence="8 9">
    <name type="scientific">Podarcis muralis</name>
    <name type="common">Wall lizard</name>
    <name type="synonym">Lacerta muralis</name>
    <dbReference type="NCBI Taxonomy" id="64176"/>
    <lineage>
        <taxon>Eukaryota</taxon>
        <taxon>Metazoa</taxon>
        <taxon>Chordata</taxon>
        <taxon>Craniata</taxon>
        <taxon>Vertebrata</taxon>
        <taxon>Euteleostomi</taxon>
        <taxon>Lepidosauria</taxon>
        <taxon>Squamata</taxon>
        <taxon>Bifurcata</taxon>
        <taxon>Unidentata</taxon>
        <taxon>Episquamata</taxon>
        <taxon>Laterata</taxon>
        <taxon>Lacertibaenia</taxon>
        <taxon>Lacertidae</taxon>
        <taxon>Podarcis</taxon>
    </lineage>
</organism>
<keyword evidence="6" id="KW-0963">Cytoplasm</keyword>
<comment type="subunit">
    <text evidence="5 6">Supercomplex made of cofactors A to E. Cofactors A and D function by capturing and stabilizing tubulin in a quasi-native conformation. Cofactor E binds to the cofactor D-tubulin complex; interaction with cofactor C then causes the release of tubulin polypeptides that are committed to the native state.</text>
</comment>
<dbReference type="GO" id="GO:0007023">
    <property type="term" value="P:post-chaperonin tubulin folding pathway"/>
    <property type="evidence" value="ECO:0007669"/>
    <property type="project" value="UniProtKB-UniRule"/>
</dbReference>
<dbReference type="GO" id="GO:0048487">
    <property type="term" value="F:beta-tubulin binding"/>
    <property type="evidence" value="ECO:0007669"/>
    <property type="project" value="InterPro"/>
</dbReference>
<sequence length="106" mass="12048">SASPRASIRQTERRPGVVQALGKRKQPRMETKAKQQEGKVEKMKAEDADNYAIKKQREVAKEPGMVLPDCQHGLEAADTDPVQLLENKRVGRNKEVRHFPSSHKYE</sequence>
<dbReference type="Pfam" id="PF02970">
    <property type="entry name" value="TBCA"/>
    <property type="match status" value="1"/>
</dbReference>
<dbReference type="PANTHER" id="PTHR21500:SF0">
    <property type="entry name" value="TUBULIN-SPECIFIC CHAPERONE A"/>
    <property type="match status" value="1"/>
</dbReference>
<dbReference type="InterPro" id="IPR004226">
    <property type="entry name" value="TBCA"/>
</dbReference>
<dbReference type="SUPFAM" id="SSF46988">
    <property type="entry name" value="Tubulin chaperone cofactor A"/>
    <property type="match status" value="1"/>
</dbReference>
<dbReference type="GO" id="GO:0005874">
    <property type="term" value="C:microtubule"/>
    <property type="evidence" value="ECO:0007669"/>
    <property type="project" value="UniProtKB-KW"/>
</dbReference>
<feature type="region of interest" description="Disordered" evidence="7">
    <location>
        <begin position="1"/>
        <end position="46"/>
    </location>
</feature>
<accession>A0A670HXW0</accession>
<evidence type="ECO:0000256" key="1">
    <source>
        <dbReference type="ARBA" id="ARBA00003046"/>
    </source>
</evidence>
<evidence type="ECO:0000256" key="6">
    <source>
        <dbReference type="RuleBase" id="RU364030"/>
    </source>
</evidence>
<evidence type="ECO:0000256" key="4">
    <source>
        <dbReference type="ARBA" id="ARBA00023186"/>
    </source>
</evidence>
<evidence type="ECO:0000256" key="3">
    <source>
        <dbReference type="ARBA" id="ARBA00015002"/>
    </source>
</evidence>
<dbReference type="Gene3D" id="1.20.58.90">
    <property type="match status" value="1"/>
</dbReference>
<comment type="subcellular location">
    <subcellularLocation>
        <location evidence="6">Cytoplasm</location>
        <location evidence="6">Cytoskeleton</location>
    </subcellularLocation>
</comment>
<evidence type="ECO:0000256" key="5">
    <source>
        <dbReference type="ARBA" id="ARBA00026055"/>
    </source>
</evidence>
<evidence type="ECO:0000313" key="9">
    <source>
        <dbReference type="Proteomes" id="UP000472272"/>
    </source>
</evidence>
<dbReference type="Ensembl" id="ENSPMRT00000004838.1">
    <property type="protein sequence ID" value="ENSPMRP00000004539.1"/>
    <property type="gene ID" value="ENSPMRG00000003104.1"/>
</dbReference>
<reference evidence="8" key="3">
    <citation type="submission" date="2025-09" db="UniProtKB">
        <authorList>
            <consortium name="Ensembl"/>
        </authorList>
    </citation>
    <scope>IDENTIFICATION</scope>
</reference>
<name>A0A670HXW0_PODMU</name>
<comment type="function">
    <text evidence="1">Tubulin-folding protein; involved in the early step of the tubulin folding pathway.</text>
</comment>
<comment type="similarity">
    <text evidence="2 6">Belongs to the TBCA family.</text>
</comment>
<keyword evidence="6" id="KW-0206">Cytoskeleton</keyword>
<reference evidence="8 9" key="1">
    <citation type="journal article" date="2019" name="Proc. Natl. Acad. Sci. U.S.A.">
        <title>Regulatory changes in pterin and carotenoid genes underlie balanced color polymorphisms in the wall lizard.</title>
        <authorList>
            <person name="Andrade P."/>
            <person name="Pinho C."/>
            <person name="Perez I de Lanuza G."/>
            <person name="Afonso S."/>
            <person name="Brejcha J."/>
            <person name="Rubin C.J."/>
            <person name="Wallerman O."/>
            <person name="Pereira P."/>
            <person name="Sabatino S.J."/>
            <person name="Bellati A."/>
            <person name="Pellitteri-Rosa D."/>
            <person name="Bosakova Z."/>
            <person name="Bunikis I."/>
            <person name="Carretero M.A."/>
            <person name="Feiner N."/>
            <person name="Marsik P."/>
            <person name="Pauperio F."/>
            <person name="Salvi D."/>
            <person name="Soler L."/>
            <person name="While G.M."/>
            <person name="Uller T."/>
            <person name="Font E."/>
            <person name="Andersson L."/>
            <person name="Carneiro M."/>
        </authorList>
    </citation>
    <scope>NUCLEOTIDE SEQUENCE</scope>
</reference>
<dbReference type="AlphaFoldDB" id="A0A670HXW0"/>
<feature type="compositionally biased region" description="Basic and acidic residues" evidence="7">
    <location>
        <begin position="27"/>
        <end position="46"/>
    </location>
</feature>
<evidence type="ECO:0000313" key="8">
    <source>
        <dbReference type="Ensembl" id="ENSPMRP00000004539.1"/>
    </source>
</evidence>
<dbReference type="GO" id="GO:0007021">
    <property type="term" value="P:tubulin complex assembly"/>
    <property type="evidence" value="ECO:0007669"/>
    <property type="project" value="UniProtKB-UniRule"/>
</dbReference>
<reference evidence="8" key="2">
    <citation type="submission" date="2025-08" db="UniProtKB">
        <authorList>
            <consortium name="Ensembl"/>
        </authorList>
    </citation>
    <scope>IDENTIFICATION</scope>
</reference>
<keyword evidence="9" id="KW-1185">Reference proteome</keyword>
<protein>
    <recommendedName>
        <fullName evidence="3 6">Tubulin-specific chaperone A</fullName>
    </recommendedName>
</protein>
<dbReference type="PANTHER" id="PTHR21500">
    <property type="entry name" value="TUBULIN-SPECIFIC CHAPERONE A"/>
    <property type="match status" value="1"/>
</dbReference>